<dbReference type="InterPro" id="IPR001845">
    <property type="entry name" value="HTH_ArsR_DNA-bd_dom"/>
</dbReference>
<evidence type="ECO:0000313" key="5">
    <source>
        <dbReference type="EMBL" id="SDW44911.1"/>
    </source>
</evidence>
<keyword evidence="2" id="KW-0238">DNA-binding</keyword>
<sequence>MPNEDEETQASVGWIQQQIQERSLDIMTDMLKGLADGKRMQIAQALALTPELSVHSIAEVIDSSIATASHHLRYMHKLGLTKFRKEGRTVYYSLDDEHVRQVVELVVSHQAEIKERQGKEA</sequence>
<dbReference type="AlphaFoldDB" id="A0A1H2TLX6"/>
<dbReference type="Pfam" id="PF01022">
    <property type="entry name" value="HTH_5"/>
    <property type="match status" value="1"/>
</dbReference>
<gene>
    <name evidence="5" type="ORF">SAMN05421781_1472</name>
</gene>
<proteinExistence type="predicted"/>
<dbReference type="SUPFAM" id="SSF46785">
    <property type="entry name" value="Winged helix' DNA-binding domain"/>
    <property type="match status" value="1"/>
</dbReference>
<dbReference type="CDD" id="cd00090">
    <property type="entry name" value="HTH_ARSR"/>
    <property type="match status" value="1"/>
</dbReference>
<dbReference type="InterPro" id="IPR036390">
    <property type="entry name" value="WH_DNA-bd_sf"/>
</dbReference>
<keyword evidence="3" id="KW-0804">Transcription</keyword>
<protein>
    <submittedName>
        <fullName evidence="5">Cadmium-sensing regulator, CadC</fullName>
    </submittedName>
</protein>
<keyword evidence="6" id="KW-1185">Reference proteome</keyword>
<evidence type="ECO:0000259" key="4">
    <source>
        <dbReference type="PROSITE" id="PS50987"/>
    </source>
</evidence>
<evidence type="ECO:0000256" key="1">
    <source>
        <dbReference type="ARBA" id="ARBA00023015"/>
    </source>
</evidence>
<dbReference type="InterPro" id="IPR011991">
    <property type="entry name" value="ArsR-like_HTH"/>
</dbReference>
<dbReference type="InterPro" id="IPR051011">
    <property type="entry name" value="Metal_resp_trans_reg"/>
</dbReference>
<dbReference type="PANTHER" id="PTHR43132:SF6">
    <property type="entry name" value="HTH-TYPE TRANSCRIPTIONAL REPRESSOR CZRA"/>
    <property type="match status" value="1"/>
</dbReference>
<evidence type="ECO:0000313" key="6">
    <source>
        <dbReference type="Proteomes" id="UP000199488"/>
    </source>
</evidence>
<reference evidence="5 6" key="1">
    <citation type="submission" date="2016-10" db="EMBL/GenBank/DDBJ databases">
        <authorList>
            <person name="de Groot N.N."/>
        </authorList>
    </citation>
    <scope>NUCLEOTIDE SEQUENCE [LARGE SCALE GENOMIC DNA]</scope>
    <source>
        <strain evidence="5 6">DSM 23126</strain>
    </source>
</reference>
<dbReference type="PRINTS" id="PR00778">
    <property type="entry name" value="HTHARSR"/>
</dbReference>
<dbReference type="PROSITE" id="PS50987">
    <property type="entry name" value="HTH_ARSR_2"/>
    <property type="match status" value="1"/>
</dbReference>
<dbReference type="SMART" id="SM00418">
    <property type="entry name" value="HTH_ARSR"/>
    <property type="match status" value="1"/>
</dbReference>
<name>A0A1H2TLX6_9BACI</name>
<dbReference type="NCBIfam" id="NF033788">
    <property type="entry name" value="HTH_metalloreg"/>
    <property type="match status" value="1"/>
</dbReference>
<dbReference type="InterPro" id="IPR036388">
    <property type="entry name" value="WH-like_DNA-bd_sf"/>
</dbReference>
<dbReference type="PANTHER" id="PTHR43132">
    <property type="entry name" value="ARSENICAL RESISTANCE OPERON REPRESSOR ARSR-RELATED"/>
    <property type="match status" value="1"/>
</dbReference>
<dbReference type="GO" id="GO:0003677">
    <property type="term" value="F:DNA binding"/>
    <property type="evidence" value="ECO:0007669"/>
    <property type="project" value="UniProtKB-KW"/>
</dbReference>
<dbReference type="STRING" id="1122204.SAMN05421781_1472"/>
<evidence type="ECO:0000256" key="3">
    <source>
        <dbReference type="ARBA" id="ARBA00023163"/>
    </source>
</evidence>
<dbReference type="RefSeq" id="WP_091613096.1">
    <property type="nucleotide sequence ID" value="NZ_FNNC01000002.1"/>
</dbReference>
<evidence type="ECO:0000256" key="2">
    <source>
        <dbReference type="ARBA" id="ARBA00023125"/>
    </source>
</evidence>
<dbReference type="EMBL" id="FNNC01000002">
    <property type="protein sequence ID" value="SDW44911.1"/>
    <property type="molecule type" value="Genomic_DNA"/>
</dbReference>
<feature type="domain" description="HTH arsR-type" evidence="4">
    <location>
        <begin position="19"/>
        <end position="114"/>
    </location>
</feature>
<dbReference type="OrthoDB" id="9794330at2"/>
<keyword evidence="1" id="KW-0805">Transcription regulation</keyword>
<organism evidence="5 6">
    <name type="scientific">Marinococcus luteus</name>
    <dbReference type="NCBI Taxonomy" id="1122204"/>
    <lineage>
        <taxon>Bacteria</taxon>
        <taxon>Bacillati</taxon>
        <taxon>Bacillota</taxon>
        <taxon>Bacilli</taxon>
        <taxon>Bacillales</taxon>
        <taxon>Bacillaceae</taxon>
        <taxon>Marinococcus</taxon>
    </lineage>
</organism>
<dbReference type="Proteomes" id="UP000199488">
    <property type="component" value="Unassembled WGS sequence"/>
</dbReference>
<dbReference type="GO" id="GO:0003700">
    <property type="term" value="F:DNA-binding transcription factor activity"/>
    <property type="evidence" value="ECO:0007669"/>
    <property type="project" value="InterPro"/>
</dbReference>
<dbReference type="Gene3D" id="1.10.10.10">
    <property type="entry name" value="Winged helix-like DNA-binding domain superfamily/Winged helix DNA-binding domain"/>
    <property type="match status" value="1"/>
</dbReference>
<accession>A0A1H2TLX6</accession>